<gene>
    <name evidence="1" type="ORF">CBO05P1_038</name>
</gene>
<accession>A0A060N4Q7</accession>
<dbReference type="HOGENOM" id="CLU_2258812_0_0_9"/>
<reference evidence="1" key="1">
    <citation type="submission" date="2013-10" db="EMBL/GenBank/DDBJ databases">
        <title>Draft genome sequence of Clostridium botulinum type B strain Osaka05.</title>
        <authorList>
            <person name="Sakaguchi Y."/>
            <person name="Hosomi K."/>
            <person name="Uchiyama J."/>
            <person name="Ogura Y."/>
            <person name="Sakaguchi M."/>
            <person name="Kohda T."/>
            <person name="Mukamoto M."/>
            <person name="Misawa N."/>
            <person name="Matsuzaki S."/>
            <person name="Hayashi T."/>
            <person name="Kozaki S."/>
        </authorList>
    </citation>
    <scope>NUCLEOTIDE SEQUENCE</scope>
    <source>
        <strain evidence="1">Osaka05</strain>
    </source>
</reference>
<organism evidence="1">
    <name type="scientific">Clostridium botulinum B str. Osaka05</name>
    <dbReference type="NCBI Taxonomy" id="1407017"/>
    <lineage>
        <taxon>Bacteria</taxon>
        <taxon>Bacillati</taxon>
        <taxon>Bacillota</taxon>
        <taxon>Clostridia</taxon>
        <taxon>Eubacteriales</taxon>
        <taxon>Clostridiaceae</taxon>
        <taxon>Clostridium</taxon>
    </lineage>
</organism>
<proteinExistence type="predicted"/>
<dbReference type="RefSeq" id="WP_030031798.1">
    <property type="nucleotide sequence ID" value="NZ_BA000058.1"/>
</dbReference>
<protein>
    <submittedName>
        <fullName evidence="1">Uncharacterized protein</fullName>
    </submittedName>
</protein>
<sequence length="103" mass="12532">MLNVIDNKEELDKVFKEKQLEFITRYEKEHEVDLYDIFKNFKEKIAYNNNSIEINIANYPELFETKNKSMFDDFCYYLELKGFKYDFYPRIGVGIIYVIKISL</sequence>
<dbReference type="AlphaFoldDB" id="A0A060N4Q7"/>
<dbReference type="Proteomes" id="UP000054164">
    <property type="component" value="Unassembled WGS sequence"/>
</dbReference>
<evidence type="ECO:0000313" key="1">
    <source>
        <dbReference type="EMBL" id="BAO04757.1"/>
    </source>
</evidence>
<name>A0A060N4Q7_CLOBO</name>
<dbReference type="EMBL" id="BA000058">
    <property type="protein sequence ID" value="BAO04757.1"/>
    <property type="molecule type" value="Genomic_DNA"/>
</dbReference>